<proteinExistence type="predicted"/>
<name>A0A919QG66_9ACTN</name>
<protein>
    <submittedName>
        <fullName evidence="2">Uncharacterized protein</fullName>
    </submittedName>
</protein>
<keyword evidence="1" id="KW-1133">Transmembrane helix</keyword>
<organism evidence="2 3">
    <name type="scientific">Acrocarpospora phusangensis</name>
    <dbReference type="NCBI Taxonomy" id="1070424"/>
    <lineage>
        <taxon>Bacteria</taxon>
        <taxon>Bacillati</taxon>
        <taxon>Actinomycetota</taxon>
        <taxon>Actinomycetes</taxon>
        <taxon>Streptosporangiales</taxon>
        <taxon>Streptosporangiaceae</taxon>
        <taxon>Acrocarpospora</taxon>
    </lineage>
</organism>
<keyword evidence="1" id="KW-0472">Membrane</keyword>
<keyword evidence="3" id="KW-1185">Reference proteome</keyword>
<evidence type="ECO:0000313" key="3">
    <source>
        <dbReference type="Proteomes" id="UP000640052"/>
    </source>
</evidence>
<gene>
    <name evidence="2" type="ORF">Aph01nite_68390</name>
</gene>
<keyword evidence="1" id="KW-0812">Transmembrane</keyword>
<dbReference type="EMBL" id="BOOA01000084">
    <property type="protein sequence ID" value="GIH28529.1"/>
    <property type="molecule type" value="Genomic_DNA"/>
</dbReference>
<reference evidence="2" key="1">
    <citation type="submission" date="2021-01" db="EMBL/GenBank/DDBJ databases">
        <title>Whole genome shotgun sequence of Acrocarpospora phusangensis NBRC 108782.</title>
        <authorList>
            <person name="Komaki H."/>
            <person name="Tamura T."/>
        </authorList>
    </citation>
    <scope>NUCLEOTIDE SEQUENCE</scope>
    <source>
        <strain evidence="2">NBRC 108782</strain>
    </source>
</reference>
<accession>A0A919QG66</accession>
<dbReference type="AlphaFoldDB" id="A0A919QG66"/>
<evidence type="ECO:0000256" key="1">
    <source>
        <dbReference type="SAM" id="Phobius"/>
    </source>
</evidence>
<comment type="caution">
    <text evidence="2">The sequence shown here is derived from an EMBL/GenBank/DDBJ whole genome shotgun (WGS) entry which is preliminary data.</text>
</comment>
<feature type="transmembrane region" description="Helical" evidence="1">
    <location>
        <begin position="44"/>
        <end position="63"/>
    </location>
</feature>
<evidence type="ECO:0000313" key="2">
    <source>
        <dbReference type="EMBL" id="GIH28529.1"/>
    </source>
</evidence>
<dbReference type="Proteomes" id="UP000640052">
    <property type="component" value="Unassembled WGS sequence"/>
</dbReference>
<feature type="transmembrane region" description="Helical" evidence="1">
    <location>
        <begin position="14"/>
        <end position="38"/>
    </location>
</feature>
<sequence>MGFVDEFRMRRRSLLAFASPFILPLALFFVGTLLIGSFFANSGVVGLLSAAVVTAVLMGVLVARHGRMVAGTVARFSPQGVEMEDVYGSRLRLNWPDVDRVDVVESHVASPCRIVRPGGASVRTGAMQCVGLVGWGERDLSQSVPRWIRVALAREPIDPDTGLQRLSVPLGAIDPRWEQGSMGDWVRRYRPDLLA</sequence>